<evidence type="ECO:0000256" key="1">
    <source>
        <dbReference type="SAM" id="Phobius"/>
    </source>
</evidence>
<keyword evidence="3" id="KW-1185">Reference proteome</keyword>
<gene>
    <name evidence="2" type="ORF">HF526_13200</name>
</gene>
<protein>
    <submittedName>
        <fullName evidence="2">Uncharacterized protein</fullName>
    </submittedName>
</protein>
<feature type="transmembrane region" description="Helical" evidence="1">
    <location>
        <begin position="260"/>
        <end position="281"/>
    </location>
</feature>
<feature type="transmembrane region" description="Helical" evidence="1">
    <location>
        <begin position="193"/>
        <end position="212"/>
    </location>
</feature>
<feature type="transmembrane region" description="Helical" evidence="1">
    <location>
        <begin position="50"/>
        <end position="71"/>
    </location>
</feature>
<dbReference type="EMBL" id="JAAXLA010000020">
    <property type="protein sequence ID" value="NMH98260.1"/>
    <property type="molecule type" value="Genomic_DNA"/>
</dbReference>
<evidence type="ECO:0000313" key="2">
    <source>
        <dbReference type="EMBL" id="NMH98260.1"/>
    </source>
</evidence>
<keyword evidence="1" id="KW-0812">Transmembrane</keyword>
<feature type="transmembrane region" description="Helical" evidence="1">
    <location>
        <begin position="83"/>
        <end position="105"/>
    </location>
</feature>
<dbReference type="Proteomes" id="UP000820669">
    <property type="component" value="Unassembled WGS sequence"/>
</dbReference>
<keyword evidence="1" id="KW-1133">Transmembrane helix</keyword>
<proteinExistence type="predicted"/>
<evidence type="ECO:0000313" key="3">
    <source>
        <dbReference type="Proteomes" id="UP000820669"/>
    </source>
</evidence>
<sequence>MAVAAALLFVAAALLITGLRQGPVLGSPDFTIDPDFGIPTPPHDTPYRSTANIVATAAMTLVGLTGVLLGIREWVKTRSWLPLMIAVSGAFIALPEVFFDVMGAVYFPWSETNHAYTILGREMPWWIVAGWFGYGAFNFFTFKVLLSNPRTKVLWLMWGGAAAGDVVFEEILLATGVYHYYGNQPLMITPQLPWWWIPCNSVGVFLAASIAYRYREQMRGWKALGMIVVTPMSVGAVYGFIALPSWIATNSTLPWLPTQLLGLLTIALGVVAYCLILHNVLGRPPFAMDFVPGEREAPAVGSANA</sequence>
<reference evidence="2 3" key="1">
    <citation type="submission" date="2020-04" db="EMBL/GenBank/DDBJ databases">
        <authorList>
            <person name="Klaysubun C."/>
            <person name="Duangmal K."/>
            <person name="Lipun K."/>
        </authorList>
    </citation>
    <scope>NUCLEOTIDE SEQUENCE [LARGE SCALE GENOMIC DNA]</scope>
    <source>
        <strain evidence="2 3">K10HN5</strain>
    </source>
</reference>
<comment type="caution">
    <text evidence="2">The sequence shown here is derived from an EMBL/GenBank/DDBJ whole genome shotgun (WGS) entry which is preliminary data.</text>
</comment>
<organism evidence="2 3">
    <name type="scientific">Pseudonocardia acidicola</name>
    <dbReference type="NCBI Taxonomy" id="2724939"/>
    <lineage>
        <taxon>Bacteria</taxon>
        <taxon>Bacillati</taxon>
        <taxon>Actinomycetota</taxon>
        <taxon>Actinomycetes</taxon>
        <taxon>Pseudonocardiales</taxon>
        <taxon>Pseudonocardiaceae</taxon>
        <taxon>Pseudonocardia</taxon>
    </lineage>
</organism>
<feature type="transmembrane region" description="Helical" evidence="1">
    <location>
        <begin position="153"/>
        <end position="181"/>
    </location>
</feature>
<feature type="transmembrane region" description="Helical" evidence="1">
    <location>
        <begin position="125"/>
        <end position="146"/>
    </location>
</feature>
<feature type="transmembrane region" description="Helical" evidence="1">
    <location>
        <begin position="224"/>
        <end position="248"/>
    </location>
</feature>
<keyword evidence="1" id="KW-0472">Membrane</keyword>
<accession>A0ABX1S9L0</accession>
<name>A0ABX1S9L0_9PSEU</name>